<organism evidence="5 6">
    <name type="scientific">Iris pallida</name>
    <name type="common">Sweet iris</name>
    <dbReference type="NCBI Taxonomy" id="29817"/>
    <lineage>
        <taxon>Eukaryota</taxon>
        <taxon>Viridiplantae</taxon>
        <taxon>Streptophyta</taxon>
        <taxon>Embryophyta</taxon>
        <taxon>Tracheophyta</taxon>
        <taxon>Spermatophyta</taxon>
        <taxon>Magnoliopsida</taxon>
        <taxon>Liliopsida</taxon>
        <taxon>Asparagales</taxon>
        <taxon>Iridaceae</taxon>
        <taxon>Iridoideae</taxon>
        <taxon>Irideae</taxon>
        <taxon>Iris</taxon>
    </lineage>
</organism>
<accession>A0AAX6HVN2</accession>
<proteinExistence type="inferred from homology"/>
<evidence type="ECO:0000256" key="4">
    <source>
        <dbReference type="SAM" id="MobiDB-lite"/>
    </source>
</evidence>
<dbReference type="PANTHER" id="PTHR31580:SF4">
    <property type="entry name" value="FILAMENT-LIKE PLANT PROTEIN 6"/>
    <property type="match status" value="1"/>
</dbReference>
<feature type="region of interest" description="Disordered" evidence="4">
    <location>
        <begin position="954"/>
        <end position="979"/>
    </location>
</feature>
<dbReference type="AlphaFoldDB" id="A0AAX6HVN2"/>
<feature type="compositionally biased region" description="Basic residues" evidence="4">
    <location>
        <begin position="1"/>
        <end position="13"/>
    </location>
</feature>
<feature type="region of interest" description="Disordered" evidence="4">
    <location>
        <begin position="381"/>
        <end position="403"/>
    </location>
</feature>
<evidence type="ECO:0000256" key="2">
    <source>
        <dbReference type="ARBA" id="ARBA00023054"/>
    </source>
</evidence>
<reference evidence="5" key="2">
    <citation type="submission" date="2023-04" db="EMBL/GenBank/DDBJ databases">
        <authorList>
            <person name="Bruccoleri R.E."/>
            <person name="Oakeley E.J."/>
            <person name="Faust A.-M."/>
            <person name="Dessus-Babus S."/>
            <person name="Altorfer M."/>
            <person name="Burckhardt D."/>
            <person name="Oertli M."/>
            <person name="Naumann U."/>
            <person name="Petersen F."/>
            <person name="Wong J."/>
        </authorList>
    </citation>
    <scope>NUCLEOTIDE SEQUENCE</scope>
    <source>
        <strain evidence="5">GSM-AAB239-AS_SAM_17_03QT</strain>
        <tissue evidence="5">Leaf</tissue>
    </source>
</reference>
<keyword evidence="2 3" id="KW-0175">Coiled coil</keyword>
<feature type="region of interest" description="Disordered" evidence="4">
    <location>
        <begin position="882"/>
        <end position="903"/>
    </location>
</feature>
<dbReference type="InterPro" id="IPR008587">
    <property type="entry name" value="FPP_plant"/>
</dbReference>
<evidence type="ECO:0000256" key="3">
    <source>
        <dbReference type="SAM" id="Coils"/>
    </source>
</evidence>
<evidence type="ECO:0000313" key="6">
    <source>
        <dbReference type="Proteomes" id="UP001140949"/>
    </source>
</evidence>
<feature type="coiled-coil region" evidence="3">
    <location>
        <begin position="148"/>
        <end position="224"/>
    </location>
</feature>
<feature type="compositionally biased region" description="Polar residues" evidence="4">
    <location>
        <begin position="382"/>
        <end position="396"/>
    </location>
</feature>
<protein>
    <submittedName>
        <fullName evidence="5">Filament-like plant protein 4</fullName>
    </submittedName>
</protein>
<feature type="coiled-coil region" evidence="3">
    <location>
        <begin position="331"/>
        <end position="358"/>
    </location>
</feature>
<name>A0AAX6HVN2_IRIPA</name>
<dbReference type="EMBL" id="JANAVB010006395">
    <property type="protein sequence ID" value="KAJ6845126.1"/>
    <property type="molecule type" value="Genomic_DNA"/>
</dbReference>
<dbReference type="Proteomes" id="UP001140949">
    <property type="component" value="Unassembled WGS sequence"/>
</dbReference>
<comment type="caution">
    <text evidence="5">The sequence shown here is derived from an EMBL/GenBank/DDBJ whole genome shotgun (WGS) entry which is preliminary data.</text>
</comment>
<comment type="similarity">
    <text evidence="1">Belongs to the FPP family.</text>
</comment>
<feature type="region of interest" description="Disordered" evidence="4">
    <location>
        <begin position="1"/>
        <end position="30"/>
    </location>
</feature>
<dbReference type="PANTHER" id="PTHR31580">
    <property type="entry name" value="FILAMENT-LIKE PLANT PROTEIN 4"/>
    <property type="match status" value="1"/>
</dbReference>
<gene>
    <name evidence="5" type="ORF">M6B38_287885</name>
</gene>
<evidence type="ECO:0000256" key="1">
    <source>
        <dbReference type="ARBA" id="ARBA00005921"/>
    </source>
</evidence>
<reference evidence="5" key="1">
    <citation type="journal article" date="2023" name="GigaByte">
        <title>Genome assembly of the bearded iris, Iris pallida Lam.</title>
        <authorList>
            <person name="Bruccoleri R.E."/>
            <person name="Oakeley E.J."/>
            <person name="Faust A.M.E."/>
            <person name="Altorfer M."/>
            <person name="Dessus-Babus S."/>
            <person name="Burckhardt D."/>
            <person name="Oertli M."/>
            <person name="Naumann U."/>
            <person name="Petersen F."/>
            <person name="Wong J."/>
        </authorList>
    </citation>
    <scope>NUCLEOTIDE SEQUENCE</scope>
    <source>
        <strain evidence="5">GSM-AAB239-AS_SAM_17_03QT</strain>
    </source>
</reference>
<sequence length="996" mass="111235">MDKHSWPWKKKSSEKRAAGTGASGAQDETKTGNYVQISVETYDHLIKLEEKVKVLNEKLASSQSEITAKDDIVKQHAKVAEDAIAGWEKAEEETLALKNQLEDVTLLKLTAEDRASHLDGALKECMKQVRNVKEEGEQKLHDTILAKTRQWEKVKSELEAKLVDFEQEFLRSSAENDALSRSLQEHASALARISDEKAQAYAEIEGLKSDIQSCEREINSLKYEVHLVSKELEIRNEEKNMSVKLAETANRQHLEDVKKITKLEAESQRLRGLVRKKLPGPAALAQMKLEVENLGGNYGDVRSRTSARSSSPYASPPNFSYENMQQCYKGNEYLTARLLEMEEENKMLKEVLSKRNSELQASRNICSTMASKLRSIEENVPRVNQQKSNPSVTSMSEDGIDEEGSCSGSCAVTLIPESSQFKKEKDVGRSNKAGSSKNLELMDDFLEMERWACSPTETNDTTTVSNGGMGKATTEISDDTLLNDVEDLKSPKTLPHDEEQIAVLLSKLQSEIASLFEAQVLESDVGRKLLEDIKRIIMNKQDELSRHPNRFINEETDSVVTRKEEQCSKEMGEAEDLRNAISNIHDFVILLCKEAAIIRGRSNDDHGFREKIQKFSASMNKSKHSDINLDDFIFALSHMLSETRDVRFVAMTNTGSEGESNSNDFIDKLTLLEKTIAQQDPTKAKLTEECVIPATSSGPGASGFELAVSPENCTLEQFAEMKQEKDHMATELARCTEALNHSKLQLVEMEQQLAEHKSQLAACQKSNSLAETQLKCMAESYNSLESKTQGLQTEINLLRSKTEALENELREERHDHEEDLAKYKDLQEEIERGMKCSVCSSHSATDVNIKTKQEREIAAAAEKLAECQESIFLLSMQLKDLHPPAEPNGSSPSSAKPPSHNDYRFPEAMHAAEQSGGASTDNDDAASVIHRTEECDSYVSDEYSSLFRPCVAEPAANGKPAKHRSKSASSSSLSSVLNEKHPRGFSRFFSKGKSER</sequence>
<dbReference type="Pfam" id="PF05911">
    <property type="entry name" value="FPP"/>
    <property type="match status" value="1"/>
</dbReference>
<feature type="coiled-coil region" evidence="3">
    <location>
        <begin position="732"/>
        <end position="870"/>
    </location>
</feature>
<keyword evidence="6" id="KW-1185">Reference proteome</keyword>
<evidence type="ECO:0000313" key="5">
    <source>
        <dbReference type="EMBL" id="KAJ6845126.1"/>
    </source>
</evidence>